<evidence type="ECO:0000313" key="6">
    <source>
        <dbReference type="Proteomes" id="UP000039865"/>
    </source>
</evidence>
<accession>A0A078A3V8</accession>
<dbReference type="Proteomes" id="UP000039865">
    <property type="component" value="Unassembled WGS sequence"/>
</dbReference>
<keyword evidence="3" id="KW-1133">Transmembrane helix</keyword>
<feature type="compositionally biased region" description="Basic residues" evidence="2">
    <location>
        <begin position="42"/>
        <end position="52"/>
    </location>
</feature>
<keyword evidence="5" id="KW-0813">Transport</keyword>
<dbReference type="GO" id="GO:0016286">
    <property type="term" value="F:small conductance calcium-activated potassium channel activity"/>
    <property type="evidence" value="ECO:0007669"/>
    <property type="project" value="InterPro"/>
</dbReference>
<dbReference type="PANTHER" id="PTHR10153">
    <property type="entry name" value="SMALL CONDUCTANCE CALCIUM-ACTIVATED POTASSIUM CHANNEL"/>
    <property type="match status" value="1"/>
</dbReference>
<feature type="transmembrane region" description="Helical" evidence="3">
    <location>
        <begin position="232"/>
        <end position="250"/>
    </location>
</feature>
<feature type="transmembrane region" description="Helical" evidence="3">
    <location>
        <begin position="149"/>
        <end position="170"/>
    </location>
</feature>
<feature type="transmembrane region" description="Helical" evidence="3">
    <location>
        <begin position="323"/>
        <end position="344"/>
    </location>
</feature>
<name>A0A078A3V8_STYLE</name>
<keyword evidence="6" id="KW-1185">Reference proteome</keyword>
<gene>
    <name evidence="5" type="primary">Contig11050.g11815</name>
    <name evidence="5" type="ORF">STYLEM_5513</name>
</gene>
<dbReference type="SUPFAM" id="SSF81324">
    <property type="entry name" value="Voltage-gated potassium channels"/>
    <property type="match status" value="1"/>
</dbReference>
<evidence type="ECO:0000256" key="2">
    <source>
        <dbReference type="SAM" id="MobiDB-lite"/>
    </source>
</evidence>
<evidence type="ECO:0000256" key="3">
    <source>
        <dbReference type="SAM" id="Phobius"/>
    </source>
</evidence>
<keyword evidence="3" id="KW-0812">Transmembrane</keyword>
<dbReference type="AlphaFoldDB" id="A0A078A3V8"/>
<evidence type="ECO:0000313" key="5">
    <source>
        <dbReference type="EMBL" id="CDW76554.1"/>
    </source>
</evidence>
<dbReference type="InterPro" id="IPR013099">
    <property type="entry name" value="K_chnl_dom"/>
</dbReference>
<dbReference type="PRINTS" id="PR00169">
    <property type="entry name" value="KCHANNEL"/>
</dbReference>
<sequence>MNQQNLKKAKTSGKMLNQIDEYQESSRNYNDQDPDIKNGEKKSKRKSNRKSNKVFAAVENSGVTTQKQLTIKQNLNKKRPSQEQNLKDNDVNLEDIFKKDTEDHDEESQNNVQKDLEELFDQDEMETALEAEDAIKDVRLSNQYYNKIIISEYSAVFFSTFGMCLSVLLFEMKDNKDISEVQNMVLSYNVFCTIGCILSIYMRYDLYLLWNKSRGLLTEYDTLWNTGNWQSLGCELFIVIIAPYPFLYDIKYEEYNPQFSTYITYDVNDLLLTFSFLRIYILARFTMVKTQFMNPRSLRVCLMNGCQADVFFAVKSIMKQRPYTVLGISMIISTVIFSYQLKIFEAPMSEISGQNFQSFINCMWCVMVTMGTIGYGDIYPKTVMGRIIGMIVCFWGVFIVSIFVVTLNNMLTFSANEEKAYNLLQRLYYKGELKRKATLVLGSAFRQRNVKINDAENNRKILTAMRIFRMHMISFQNTARAVRGFYEADTDVEIMQKLIENLMEDVKMLRENQLSIQKRIYNVGLYIEKQLQQHSFSNQSQVQEEVEFVEELLV</sequence>
<organism evidence="5 6">
    <name type="scientific">Stylonychia lemnae</name>
    <name type="common">Ciliate</name>
    <dbReference type="NCBI Taxonomy" id="5949"/>
    <lineage>
        <taxon>Eukaryota</taxon>
        <taxon>Sar</taxon>
        <taxon>Alveolata</taxon>
        <taxon>Ciliophora</taxon>
        <taxon>Intramacronucleata</taxon>
        <taxon>Spirotrichea</taxon>
        <taxon>Stichotrichia</taxon>
        <taxon>Sporadotrichida</taxon>
        <taxon>Oxytrichidae</taxon>
        <taxon>Stylonychinae</taxon>
        <taxon>Stylonychia</taxon>
    </lineage>
</organism>
<feature type="compositionally biased region" description="Polar residues" evidence="2">
    <location>
        <begin position="61"/>
        <end position="74"/>
    </location>
</feature>
<feature type="transmembrane region" description="Helical" evidence="3">
    <location>
        <begin position="387"/>
        <end position="407"/>
    </location>
</feature>
<feature type="coiled-coil region" evidence="1">
    <location>
        <begin position="492"/>
        <end position="519"/>
    </location>
</feature>
<feature type="region of interest" description="Disordered" evidence="2">
    <location>
        <begin position="1"/>
        <end position="92"/>
    </location>
</feature>
<dbReference type="InterPro" id="IPR015449">
    <property type="entry name" value="K_chnl_Ca-activ_SK"/>
</dbReference>
<dbReference type="Gene3D" id="1.10.287.70">
    <property type="match status" value="1"/>
</dbReference>
<feature type="transmembrane region" description="Helical" evidence="3">
    <location>
        <begin position="185"/>
        <end position="204"/>
    </location>
</feature>
<dbReference type="OMA" id="IMTFMAY"/>
<dbReference type="InParanoid" id="A0A078A3V8"/>
<dbReference type="OrthoDB" id="312411at2759"/>
<feature type="transmembrane region" description="Helical" evidence="3">
    <location>
        <begin position="356"/>
        <end position="375"/>
    </location>
</feature>
<keyword evidence="1" id="KW-0175">Coiled coil</keyword>
<proteinExistence type="predicted"/>
<keyword evidence="3" id="KW-0472">Membrane</keyword>
<dbReference type="EMBL" id="CCKQ01005343">
    <property type="protein sequence ID" value="CDW76554.1"/>
    <property type="molecule type" value="Genomic_DNA"/>
</dbReference>
<keyword evidence="5" id="KW-0406">Ion transport</keyword>
<reference evidence="5 6" key="1">
    <citation type="submission" date="2014-06" db="EMBL/GenBank/DDBJ databases">
        <authorList>
            <person name="Swart Estienne"/>
        </authorList>
    </citation>
    <scope>NUCLEOTIDE SEQUENCE [LARGE SCALE GENOMIC DNA]</scope>
    <source>
        <strain evidence="5 6">130c</strain>
    </source>
</reference>
<evidence type="ECO:0000259" key="4">
    <source>
        <dbReference type="Pfam" id="PF07885"/>
    </source>
</evidence>
<feature type="transmembrane region" description="Helical" evidence="3">
    <location>
        <begin position="270"/>
        <end position="287"/>
    </location>
</feature>
<evidence type="ECO:0000256" key="1">
    <source>
        <dbReference type="SAM" id="Coils"/>
    </source>
</evidence>
<keyword evidence="5" id="KW-0407">Ion channel</keyword>
<dbReference type="GO" id="GO:0016020">
    <property type="term" value="C:membrane"/>
    <property type="evidence" value="ECO:0007669"/>
    <property type="project" value="InterPro"/>
</dbReference>
<protein>
    <submittedName>
        <fullName evidence="5">Small-conductance calcium-activated potassium channel protein</fullName>
    </submittedName>
</protein>
<dbReference type="Pfam" id="PF07885">
    <property type="entry name" value="Ion_trans_2"/>
    <property type="match status" value="1"/>
</dbReference>
<feature type="domain" description="Potassium channel" evidence="4">
    <location>
        <begin position="331"/>
        <end position="412"/>
    </location>
</feature>